<dbReference type="EMBL" id="JBHSMD010000001">
    <property type="protein sequence ID" value="MFC5492359.1"/>
    <property type="molecule type" value="Genomic_DNA"/>
</dbReference>
<sequence length="272" mass="29122">MTGGSHARPPEPSGSEDAPSRLFRRTPHRPRGRWRLGTPLVIALCGALFVVSAANSGGTDLRPGRYTDLAALVKDEADETAELKERVADLNAEVDSLSRSISDRDVKRYQHKVAELEDPAGMVERIGPGVTVTLSDAPEDVINSTTGDIDPLLVHQQDIQAVVNALWTGGATAVTIAGQRIVSTTGIRCEGNSVQLQGVPYPQPYVIQAVGPQSGLLMALEEDGYVSAYREDAEDPEISVGWELELEDEVRAPGFDGLRDLNYAVPLAAQGS</sequence>
<dbReference type="Gene3D" id="3.30.70.1880">
    <property type="entry name" value="Protein of unknown function DUF881"/>
    <property type="match status" value="1"/>
</dbReference>
<comment type="caution">
    <text evidence="4">The sequence shown here is derived from an EMBL/GenBank/DDBJ whole genome shotgun (WGS) entry which is preliminary data.</text>
</comment>
<evidence type="ECO:0000313" key="4">
    <source>
        <dbReference type="EMBL" id="MFC5492359.1"/>
    </source>
</evidence>
<feature type="coiled-coil region" evidence="2">
    <location>
        <begin position="73"/>
        <end position="100"/>
    </location>
</feature>
<protein>
    <submittedName>
        <fullName evidence="4">DUF881 domain-containing protein</fullName>
    </submittedName>
</protein>
<reference evidence="5" key="1">
    <citation type="journal article" date="2019" name="Int. J. Syst. Evol. Microbiol.">
        <title>The Global Catalogue of Microorganisms (GCM) 10K type strain sequencing project: providing services to taxonomists for standard genome sequencing and annotation.</title>
        <authorList>
            <consortium name="The Broad Institute Genomics Platform"/>
            <consortium name="The Broad Institute Genome Sequencing Center for Infectious Disease"/>
            <person name="Wu L."/>
            <person name="Ma J."/>
        </authorList>
    </citation>
    <scope>NUCLEOTIDE SEQUENCE [LARGE SCALE GENOMIC DNA]</scope>
    <source>
        <strain evidence="5">KACC 13778</strain>
    </source>
</reference>
<keyword evidence="5" id="KW-1185">Reference proteome</keyword>
<dbReference type="Proteomes" id="UP001595956">
    <property type="component" value="Unassembled WGS sequence"/>
</dbReference>
<dbReference type="PANTHER" id="PTHR37313">
    <property type="entry name" value="UPF0749 PROTEIN RV1825"/>
    <property type="match status" value="1"/>
</dbReference>
<dbReference type="RefSeq" id="WP_345176457.1">
    <property type="nucleotide sequence ID" value="NZ_BAABFQ010000006.1"/>
</dbReference>
<organism evidence="4 5">
    <name type="scientific">Nocardioides caricicola</name>
    <dbReference type="NCBI Taxonomy" id="634770"/>
    <lineage>
        <taxon>Bacteria</taxon>
        <taxon>Bacillati</taxon>
        <taxon>Actinomycetota</taxon>
        <taxon>Actinomycetes</taxon>
        <taxon>Propionibacteriales</taxon>
        <taxon>Nocardioidaceae</taxon>
        <taxon>Nocardioides</taxon>
    </lineage>
</organism>
<dbReference type="Pfam" id="PF05949">
    <property type="entry name" value="DUF881"/>
    <property type="match status" value="1"/>
</dbReference>
<proteinExistence type="inferred from homology"/>
<evidence type="ECO:0000256" key="3">
    <source>
        <dbReference type="SAM" id="MobiDB-lite"/>
    </source>
</evidence>
<accession>A0ABW0MVK3</accession>
<evidence type="ECO:0000256" key="1">
    <source>
        <dbReference type="ARBA" id="ARBA00009108"/>
    </source>
</evidence>
<comment type="similarity">
    <text evidence="1">Belongs to the UPF0749 family.</text>
</comment>
<evidence type="ECO:0000313" key="5">
    <source>
        <dbReference type="Proteomes" id="UP001595956"/>
    </source>
</evidence>
<gene>
    <name evidence="4" type="ORF">ACFPKY_04575</name>
</gene>
<evidence type="ECO:0000256" key="2">
    <source>
        <dbReference type="SAM" id="Coils"/>
    </source>
</evidence>
<dbReference type="InterPro" id="IPR010273">
    <property type="entry name" value="DUF881"/>
</dbReference>
<name>A0ABW0MVK3_9ACTN</name>
<keyword evidence="2" id="KW-0175">Coiled coil</keyword>
<dbReference type="PANTHER" id="PTHR37313:SF4">
    <property type="entry name" value="CONSERVED MEMBRANE PROTEIN-RELATED"/>
    <property type="match status" value="1"/>
</dbReference>
<feature type="region of interest" description="Disordered" evidence="3">
    <location>
        <begin position="1"/>
        <end position="30"/>
    </location>
</feature>